<evidence type="ECO:0000313" key="3">
    <source>
        <dbReference type="Proteomes" id="UP001500842"/>
    </source>
</evidence>
<dbReference type="EMBL" id="BAAAOR010000030">
    <property type="protein sequence ID" value="GAA1535610.1"/>
    <property type="molecule type" value="Genomic_DNA"/>
</dbReference>
<accession>A0ABN2B7Q0</accession>
<evidence type="ECO:0008006" key="4">
    <source>
        <dbReference type="Google" id="ProtNLM"/>
    </source>
</evidence>
<evidence type="ECO:0000256" key="1">
    <source>
        <dbReference type="SAM" id="Phobius"/>
    </source>
</evidence>
<keyword evidence="3" id="KW-1185">Reference proteome</keyword>
<keyword evidence="1" id="KW-0812">Transmembrane</keyword>
<proteinExistence type="predicted"/>
<organism evidence="2 3">
    <name type="scientific">Nocardioides humi</name>
    <dbReference type="NCBI Taxonomy" id="449461"/>
    <lineage>
        <taxon>Bacteria</taxon>
        <taxon>Bacillati</taxon>
        <taxon>Actinomycetota</taxon>
        <taxon>Actinomycetes</taxon>
        <taxon>Propionibacteriales</taxon>
        <taxon>Nocardioidaceae</taxon>
        <taxon>Nocardioides</taxon>
    </lineage>
</organism>
<name>A0ABN2B7Q0_9ACTN</name>
<reference evidence="2 3" key="1">
    <citation type="journal article" date="2019" name="Int. J. Syst. Evol. Microbiol.">
        <title>The Global Catalogue of Microorganisms (GCM) 10K type strain sequencing project: providing services to taxonomists for standard genome sequencing and annotation.</title>
        <authorList>
            <consortium name="The Broad Institute Genomics Platform"/>
            <consortium name="The Broad Institute Genome Sequencing Center for Infectious Disease"/>
            <person name="Wu L."/>
            <person name="Ma J."/>
        </authorList>
    </citation>
    <scope>NUCLEOTIDE SEQUENCE [LARGE SCALE GENOMIC DNA]</scope>
    <source>
        <strain evidence="2 3">JCM 14942</strain>
    </source>
</reference>
<evidence type="ECO:0000313" key="2">
    <source>
        <dbReference type="EMBL" id="GAA1535610.1"/>
    </source>
</evidence>
<sequence>MTSRVMADGPVPQEHGAMSTDSLEVLAWGRIGLGAASLVSPAATSRAFGVAHSPEVGYLTRIYGGRALALGTAYLLAGPAERDRLQLLSLGVDVSDTVTGLGHLVRRDSSLRGMVMVTVLTGSYAAVGAVRALRRHARQP</sequence>
<keyword evidence="1" id="KW-1133">Transmembrane helix</keyword>
<gene>
    <name evidence="2" type="ORF">GCM10009788_42980</name>
</gene>
<feature type="transmembrane region" description="Helical" evidence="1">
    <location>
        <begin position="113"/>
        <end position="133"/>
    </location>
</feature>
<keyword evidence="1" id="KW-0472">Membrane</keyword>
<dbReference type="Proteomes" id="UP001500842">
    <property type="component" value="Unassembled WGS sequence"/>
</dbReference>
<comment type="caution">
    <text evidence="2">The sequence shown here is derived from an EMBL/GenBank/DDBJ whole genome shotgun (WGS) entry which is preliminary data.</text>
</comment>
<protein>
    <recommendedName>
        <fullName evidence="4">DUF4267 domain-containing protein</fullName>
    </recommendedName>
</protein>